<dbReference type="Gene3D" id="3.40.1440.10">
    <property type="entry name" value="GIY-YIG endonuclease"/>
    <property type="match status" value="1"/>
</dbReference>
<evidence type="ECO:0000313" key="5">
    <source>
        <dbReference type="Proteomes" id="UP000464323"/>
    </source>
</evidence>
<reference evidence="4 5" key="1">
    <citation type="submission" date="2019-11" db="EMBL/GenBank/DDBJ databases">
        <authorList>
            <person name="Shneider M.M."/>
            <person name="Evseev P.V."/>
            <person name="Timoshina O.Y."/>
            <person name="Mikhailova Y.V."/>
            <person name="Shelenkov A.A."/>
            <person name="Yanushevich Y."/>
            <person name="Shagin D.A."/>
            <person name="Popova A.V."/>
            <person name="Miroshnikov K.A."/>
        </authorList>
    </citation>
    <scope>NUCLEOTIDE SEQUENCE [LARGE SCALE GENOMIC DNA]</scope>
</reference>
<sequence>MHFYTYKITNLLNGKFYIGVHKTEKLDDGYMGSGKALKNAIAKYGVENFKKDILMFHESEDDMFEIEALIVDQEFVDRKDTYNIKLGGFGGFDYINSTGKNLYGYNGRHENSITALKLSAKVHNDKMKTDHIYKSIICDKISSTLKNRWEIISHPWLGRQHTTETKEKIKHSHAINKHQQGETNSQYGTKWIHNKILRQSKRIHKYESIPDGWDLGYILNWEFLDRCCLQCGVHLNLQHRSSRRYCDEHQYSRNTNEQYAIKLFNDFKAGNYKSVRDFCRQTKPNRSHVAISKMWNKYISEYRPVCRKGT</sequence>
<dbReference type="CDD" id="cd10444">
    <property type="entry name" value="GIY-YIG_SegABCDEFG"/>
    <property type="match status" value="1"/>
</dbReference>
<evidence type="ECO:0000313" key="4">
    <source>
        <dbReference type="EMBL" id="QHB48300.1"/>
    </source>
</evidence>
<dbReference type="GO" id="GO:0004519">
    <property type="term" value="F:endonuclease activity"/>
    <property type="evidence" value="ECO:0007669"/>
    <property type="project" value="UniProtKB-KW"/>
</dbReference>
<feature type="domain" description="GIY-YIG" evidence="3">
    <location>
        <begin position="1"/>
        <end position="84"/>
    </location>
</feature>
<organism evidence="4 5">
    <name type="scientific">Acinetobacter phage vB_AbaM_Kimel</name>
    <dbReference type="NCBI Taxonomy" id="2686303"/>
    <lineage>
        <taxon>Viruses</taxon>
        <taxon>Duplodnaviria</taxon>
        <taxon>Heunggongvirae</taxon>
        <taxon>Uroviricota</taxon>
        <taxon>Caudoviricetes</taxon>
        <taxon>Pantevenvirales</taxon>
        <taxon>Straboviridae</taxon>
        <taxon>Twarogvirinae</taxon>
        <taxon>Lazarusvirus</taxon>
        <taxon>Lazarusvirus kimel</taxon>
    </lineage>
</organism>
<keyword evidence="4" id="KW-0540">Nuclease</keyword>
<keyword evidence="4" id="KW-0255">Endonuclease</keyword>
<dbReference type="EMBL" id="MN732883">
    <property type="protein sequence ID" value="QHB48300.1"/>
    <property type="molecule type" value="Genomic_DNA"/>
</dbReference>
<protein>
    <submittedName>
        <fullName evidence="4">Putative Seg-like homing endonuclease</fullName>
    </submittedName>
</protein>
<evidence type="ECO:0000259" key="3">
    <source>
        <dbReference type="PROSITE" id="PS50164"/>
    </source>
</evidence>
<comment type="cofactor">
    <cofactor evidence="1">
        <name>Mg(2+)</name>
        <dbReference type="ChEBI" id="CHEBI:18420"/>
    </cofactor>
</comment>
<dbReference type="InterPro" id="IPR035901">
    <property type="entry name" value="GIY-YIG_endonuc_sf"/>
</dbReference>
<dbReference type="InterPro" id="IPR000305">
    <property type="entry name" value="GIY-YIG_endonuc"/>
</dbReference>
<dbReference type="PROSITE" id="PS50164">
    <property type="entry name" value="GIY_YIG"/>
    <property type="match status" value="1"/>
</dbReference>
<dbReference type="Proteomes" id="UP000464323">
    <property type="component" value="Segment"/>
</dbReference>
<name>A0A6B9LZ97_9CAUD</name>
<keyword evidence="5" id="KW-1185">Reference proteome</keyword>
<evidence type="ECO:0000256" key="2">
    <source>
        <dbReference type="ARBA" id="ARBA00022842"/>
    </source>
</evidence>
<proteinExistence type="predicted"/>
<evidence type="ECO:0000256" key="1">
    <source>
        <dbReference type="ARBA" id="ARBA00001946"/>
    </source>
</evidence>
<dbReference type="SUPFAM" id="SSF82771">
    <property type="entry name" value="GIY-YIG endonuclease"/>
    <property type="match status" value="1"/>
</dbReference>
<dbReference type="SMART" id="SM00465">
    <property type="entry name" value="GIYc"/>
    <property type="match status" value="1"/>
</dbReference>
<keyword evidence="2" id="KW-0460">Magnesium</keyword>
<accession>A0A6B9LZ97</accession>
<gene>
    <name evidence="4" type="ORF">Kimel_145</name>
</gene>
<keyword evidence="4" id="KW-0378">Hydrolase</keyword>